<evidence type="ECO:0000313" key="1">
    <source>
        <dbReference type="EMBL" id="MCK7593023.1"/>
    </source>
</evidence>
<reference evidence="1" key="1">
    <citation type="submission" date="2022-04" db="EMBL/GenBank/DDBJ databases">
        <title>Lysobacter sp. CAU 1642 isolated from sea sand.</title>
        <authorList>
            <person name="Kim W."/>
        </authorList>
    </citation>
    <scope>NUCLEOTIDE SEQUENCE</scope>
    <source>
        <strain evidence="1">CAU 1642</strain>
    </source>
</reference>
<sequence>MFDIDDAVDFDRDVAPIFASRCTSCHAGASALGGLRLDNEFAHGASVRVRSSGSPDLLRVEPFNPAASLLWLKLNCDQPPSGSRMPLGMPALSPGERRAIFSWISRGAPAGLGGSSQFTSVDSTISGTWFDPSAPGQGIFLEVIQADPPGLLLNWATFAPETVVESGNRIVEHEKRWYVGIGELDPARGSANVGVFESSGGLFDSGALAASDSPVGTAEVYFHSCNSASLIYDIELPVGEERRRFARSIALNRLSPSPTCEAGRINVPPPANPL</sequence>
<proteinExistence type="predicted"/>
<comment type="caution">
    <text evidence="1">The sequence shown here is derived from an EMBL/GenBank/DDBJ whole genome shotgun (WGS) entry which is preliminary data.</text>
</comment>
<evidence type="ECO:0000313" key="2">
    <source>
        <dbReference type="Proteomes" id="UP001431449"/>
    </source>
</evidence>
<dbReference type="PANTHER" id="PTHR35889">
    <property type="entry name" value="CYCLOINULO-OLIGOSACCHARIDE FRUCTANOTRANSFERASE-RELATED"/>
    <property type="match status" value="1"/>
</dbReference>
<gene>
    <name evidence="1" type="ORF">M0G41_04980</name>
</gene>
<dbReference type="RefSeq" id="WP_248205925.1">
    <property type="nucleotide sequence ID" value="NZ_JALNMH010000003.1"/>
</dbReference>
<dbReference type="Proteomes" id="UP001431449">
    <property type="component" value="Unassembled WGS sequence"/>
</dbReference>
<dbReference type="EMBL" id="JALNMH010000003">
    <property type="protein sequence ID" value="MCK7593023.1"/>
    <property type="molecule type" value="Genomic_DNA"/>
</dbReference>
<organism evidence="1 2">
    <name type="scientific">Pseudomarimonas salicorniae</name>
    <dbReference type="NCBI Taxonomy" id="2933270"/>
    <lineage>
        <taxon>Bacteria</taxon>
        <taxon>Pseudomonadati</taxon>
        <taxon>Pseudomonadota</taxon>
        <taxon>Gammaproteobacteria</taxon>
        <taxon>Lysobacterales</taxon>
        <taxon>Lysobacteraceae</taxon>
        <taxon>Pseudomarimonas</taxon>
    </lineage>
</organism>
<keyword evidence="2" id="KW-1185">Reference proteome</keyword>
<protein>
    <recommendedName>
        <fullName evidence="3">Cytochrome c domain-containing protein</fullName>
    </recommendedName>
</protein>
<accession>A0ABT0GF17</accession>
<name>A0ABT0GF17_9GAMM</name>
<dbReference type="PANTHER" id="PTHR35889:SF3">
    <property type="entry name" value="F-BOX DOMAIN-CONTAINING PROTEIN"/>
    <property type="match status" value="1"/>
</dbReference>
<dbReference type="SUPFAM" id="SSF46626">
    <property type="entry name" value="Cytochrome c"/>
    <property type="match status" value="1"/>
</dbReference>
<evidence type="ECO:0008006" key="3">
    <source>
        <dbReference type="Google" id="ProtNLM"/>
    </source>
</evidence>
<dbReference type="InterPro" id="IPR036909">
    <property type="entry name" value="Cyt_c-like_dom_sf"/>
</dbReference>